<gene>
    <name evidence="2" type="ORF">HNP52_003832</name>
</gene>
<dbReference type="InterPro" id="IPR037053">
    <property type="entry name" value="Phage_tail_collar_dom_sf"/>
</dbReference>
<dbReference type="EMBL" id="JACHLN010000004">
    <property type="protein sequence ID" value="MBB4840735.1"/>
    <property type="molecule type" value="Genomic_DNA"/>
</dbReference>
<dbReference type="InterPro" id="IPR011083">
    <property type="entry name" value="Phage_tail_collar_dom"/>
</dbReference>
<evidence type="ECO:0000313" key="2">
    <source>
        <dbReference type="EMBL" id="MBB4840735.1"/>
    </source>
</evidence>
<evidence type="ECO:0000259" key="1">
    <source>
        <dbReference type="Pfam" id="PF07484"/>
    </source>
</evidence>
<dbReference type="SUPFAM" id="SSF88874">
    <property type="entry name" value="Receptor-binding domain of short tail fibre protein gp12"/>
    <property type="match status" value="1"/>
</dbReference>
<dbReference type="RefSeq" id="WP_184169331.1">
    <property type="nucleotide sequence ID" value="NZ_JACHLN010000004.1"/>
</dbReference>
<sequence length="212" mass="21371">MSEPFMGQIMQVGFNFAPRGWASCNGQILGIAQNNALFALLGTTFGGNGVSTFALPNAAGRGFVGLGQSTAGGQTYVWGQAAGTETETLTIANMPAHNHVATFTGIPGQTTATGSIQAISDVTTGQSNTPAAGSMFSNCANAGTNQVKIYVPSGTTGTSVNLGGVNITGGNFTPQGSVQVGITGSNIPFSIMNPYVAVQTNIALAGVFPSRN</sequence>
<comment type="caution">
    <text evidence="2">The sequence shown here is derived from an EMBL/GenBank/DDBJ whole genome shotgun (WGS) entry which is preliminary data.</text>
</comment>
<accession>A0A7W7K5E4</accession>
<evidence type="ECO:0000313" key="3">
    <source>
        <dbReference type="Proteomes" id="UP000575241"/>
    </source>
</evidence>
<proteinExistence type="predicted"/>
<dbReference type="Proteomes" id="UP000575241">
    <property type="component" value="Unassembled WGS sequence"/>
</dbReference>
<dbReference type="Pfam" id="PF07484">
    <property type="entry name" value="Collar"/>
    <property type="match status" value="1"/>
</dbReference>
<protein>
    <submittedName>
        <fullName evidence="2">Microcystin-dependent protein</fullName>
    </submittedName>
</protein>
<reference evidence="2 3" key="1">
    <citation type="submission" date="2020-08" db="EMBL/GenBank/DDBJ databases">
        <title>Functional genomics of gut bacteria from endangered species of beetles.</title>
        <authorList>
            <person name="Carlos-Shanley C."/>
        </authorList>
    </citation>
    <scope>NUCLEOTIDE SEQUENCE [LARGE SCALE GENOMIC DNA]</scope>
    <source>
        <strain evidence="2 3">S00224</strain>
    </source>
</reference>
<keyword evidence="3" id="KW-1185">Reference proteome</keyword>
<dbReference type="Gene3D" id="3.90.1340.10">
    <property type="entry name" value="Phage tail collar domain"/>
    <property type="match status" value="1"/>
</dbReference>
<name>A0A7W7K5E4_9SPHN</name>
<feature type="domain" description="Phage tail collar" evidence="1">
    <location>
        <begin position="7"/>
        <end position="61"/>
    </location>
</feature>
<dbReference type="AlphaFoldDB" id="A0A7W7K5E4"/>
<organism evidence="2 3">
    <name type="scientific">Sphingomonas kyeonggiensis</name>
    <dbReference type="NCBI Taxonomy" id="1268553"/>
    <lineage>
        <taxon>Bacteria</taxon>
        <taxon>Pseudomonadati</taxon>
        <taxon>Pseudomonadota</taxon>
        <taxon>Alphaproteobacteria</taxon>
        <taxon>Sphingomonadales</taxon>
        <taxon>Sphingomonadaceae</taxon>
        <taxon>Sphingomonas</taxon>
    </lineage>
</organism>